<evidence type="ECO:0000256" key="9">
    <source>
        <dbReference type="ARBA" id="ARBA00023128"/>
    </source>
</evidence>
<keyword evidence="3" id="KW-0813">Transport</keyword>
<evidence type="ECO:0008006" key="14">
    <source>
        <dbReference type="Google" id="ProtNLM"/>
    </source>
</evidence>
<dbReference type="GO" id="GO:0005743">
    <property type="term" value="C:mitochondrial inner membrane"/>
    <property type="evidence" value="ECO:0007669"/>
    <property type="project" value="UniProtKB-SubCell"/>
</dbReference>
<evidence type="ECO:0000256" key="6">
    <source>
        <dbReference type="ARBA" id="ARBA00022792"/>
    </source>
</evidence>
<organism evidence="12 13">
    <name type="scientific">Hypothenemus hampei</name>
    <name type="common">Coffee berry borer</name>
    <dbReference type="NCBI Taxonomy" id="57062"/>
    <lineage>
        <taxon>Eukaryota</taxon>
        <taxon>Metazoa</taxon>
        <taxon>Ecdysozoa</taxon>
        <taxon>Arthropoda</taxon>
        <taxon>Hexapoda</taxon>
        <taxon>Insecta</taxon>
        <taxon>Pterygota</taxon>
        <taxon>Neoptera</taxon>
        <taxon>Endopterygota</taxon>
        <taxon>Coleoptera</taxon>
        <taxon>Polyphaga</taxon>
        <taxon>Cucujiformia</taxon>
        <taxon>Curculionidae</taxon>
        <taxon>Scolytinae</taxon>
        <taxon>Hypothenemus</taxon>
    </lineage>
</organism>
<dbReference type="PANTHER" id="PTHR13099:SF0">
    <property type="entry name" value="NADH DEHYDROGENASE [UBIQUINONE] 1 SUBUNIT C2-RELATED"/>
    <property type="match status" value="1"/>
</dbReference>
<evidence type="ECO:0000313" key="12">
    <source>
        <dbReference type="EMBL" id="KAL1509264.1"/>
    </source>
</evidence>
<evidence type="ECO:0000256" key="3">
    <source>
        <dbReference type="ARBA" id="ARBA00022448"/>
    </source>
</evidence>
<keyword evidence="8 11" id="KW-1133">Transmembrane helix</keyword>
<dbReference type="EMBL" id="JBDJPC010000003">
    <property type="protein sequence ID" value="KAL1509264.1"/>
    <property type="molecule type" value="Genomic_DNA"/>
</dbReference>
<evidence type="ECO:0000256" key="11">
    <source>
        <dbReference type="SAM" id="Phobius"/>
    </source>
</evidence>
<comment type="subcellular location">
    <subcellularLocation>
        <location evidence="1">Mitochondrion inner membrane</location>
        <topology evidence="1">Single-pass membrane protein</topology>
        <orientation evidence="1">Matrix side</orientation>
    </subcellularLocation>
</comment>
<proteinExistence type="inferred from homology"/>
<dbReference type="PANTHER" id="PTHR13099">
    <property type="entry name" value="NADH-UBIQUINONE OXIDOREDUCTASE SUBUNIT B14.5B"/>
    <property type="match status" value="1"/>
</dbReference>
<dbReference type="Proteomes" id="UP001566132">
    <property type="component" value="Unassembled WGS sequence"/>
</dbReference>
<keyword evidence="4" id="KW-0679">Respiratory chain</keyword>
<evidence type="ECO:0000256" key="7">
    <source>
        <dbReference type="ARBA" id="ARBA00022982"/>
    </source>
</evidence>
<evidence type="ECO:0000256" key="10">
    <source>
        <dbReference type="ARBA" id="ARBA00023136"/>
    </source>
</evidence>
<keyword evidence="10 11" id="KW-0472">Membrane</keyword>
<keyword evidence="9" id="KW-0496">Mitochondrion</keyword>
<sequence>MVVPGKPKVAESPQEVLNSPGIERGLLSQYYAPVLFGLFGFGLVATKNWSTKRPLLSGIQKHILATAIGVPIGFFVNKWLDSKLADRDAMLRHYVQLHPEDFPPYERKQFKDILLPWVPIR</sequence>
<comment type="caution">
    <text evidence="12">The sequence shown here is derived from an EMBL/GenBank/DDBJ whole genome shotgun (WGS) entry which is preliminary data.</text>
</comment>
<evidence type="ECO:0000256" key="5">
    <source>
        <dbReference type="ARBA" id="ARBA00022692"/>
    </source>
</evidence>
<keyword evidence="6" id="KW-0999">Mitochondrion inner membrane</keyword>
<feature type="transmembrane region" description="Helical" evidence="11">
    <location>
        <begin position="30"/>
        <end position="50"/>
    </location>
</feature>
<protein>
    <recommendedName>
        <fullName evidence="14">NADH dehydrogenase [ubiquinone] 1 subunit C2</fullName>
    </recommendedName>
</protein>
<keyword evidence="5 11" id="KW-0812">Transmembrane</keyword>
<evidence type="ECO:0000256" key="1">
    <source>
        <dbReference type="ARBA" id="ARBA00004298"/>
    </source>
</evidence>
<dbReference type="AlphaFoldDB" id="A0ABD1F1Y4"/>
<dbReference type="Pfam" id="PF06374">
    <property type="entry name" value="NDUF_C2"/>
    <property type="match status" value="1"/>
</dbReference>
<evidence type="ECO:0000256" key="2">
    <source>
        <dbReference type="ARBA" id="ARBA00008674"/>
    </source>
</evidence>
<evidence type="ECO:0000256" key="4">
    <source>
        <dbReference type="ARBA" id="ARBA00022660"/>
    </source>
</evidence>
<keyword evidence="13" id="KW-1185">Reference proteome</keyword>
<comment type="similarity">
    <text evidence="2">Belongs to the complex I NDUFC2 subunit family.</text>
</comment>
<dbReference type="InterPro" id="IPR009423">
    <property type="entry name" value="NDUC2"/>
</dbReference>
<evidence type="ECO:0000313" key="13">
    <source>
        <dbReference type="Proteomes" id="UP001566132"/>
    </source>
</evidence>
<reference evidence="12 13" key="1">
    <citation type="submission" date="2024-05" db="EMBL/GenBank/DDBJ databases">
        <title>Genetic variation in Jamaican populations of the coffee berry borer (Hypothenemus hampei).</title>
        <authorList>
            <person name="Errbii M."/>
            <person name="Myrie A."/>
        </authorList>
    </citation>
    <scope>NUCLEOTIDE SEQUENCE [LARGE SCALE GENOMIC DNA]</scope>
    <source>
        <strain evidence="12">JA-Hopewell-2020-01-JO</strain>
        <tissue evidence="12">Whole body</tissue>
    </source>
</reference>
<accession>A0ABD1F1Y4</accession>
<gene>
    <name evidence="12" type="ORF">ABEB36_004027</name>
</gene>
<evidence type="ECO:0000256" key="8">
    <source>
        <dbReference type="ARBA" id="ARBA00022989"/>
    </source>
</evidence>
<keyword evidence="7" id="KW-0249">Electron transport</keyword>
<name>A0ABD1F1Y4_HYPHA</name>